<evidence type="ECO:0000256" key="1">
    <source>
        <dbReference type="ARBA" id="ARBA00004479"/>
    </source>
</evidence>
<dbReference type="InterPro" id="IPR003599">
    <property type="entry name" value="Ig_sub"/>
</dbReference>
<dbReference type="PROSITE" id="PS50835">
    <property type="entry name" value="IG_LIKE"/>
    <property type="match status" value="3"/>
</dbReference>
<feature type="compositionally biased region" description="Basic and acidic residues" evidence="7">
    <location>
        <begin position="840"/>
        <end position="858"/>
    </location>
</feature>
<feature type="region of interest" description="Disordered" evidence="7">
    <location>
        <begin position="685"/>
        <end position="747"/>
    </location>
</feature>
<feature type="compositionally biased region" description="Acidic residues" evidence="7">
    <location>
        <begin position="631"/>
        <end position="640"/>
    </location>
</feature>
<feature type="compositionally biased region" description="Basic and acidic residues" evidence="7">
    <location>
        <begin position="893"/>
        <end position="908"/>
    </location>
</feature>
<reference evidence="10" key="1">
    <citation type="submission" date="2016-11" db="UniProtKB">
        <authorList>
            <consortium name="WormBaseParasite"/>
        </authorList>
    </citation>
    <scope>IDENTIFICATION</scope>
</reference>
<comment type="subcellular location">
    <subcellularLocation>
        <location evidence="1">Membrane</location>
        <topology evidence="1">Single-pass type I membrane protein</topology>
    </subcellularLocation>
</comment>
<feature type="region of interest" description="Disordered" evidence="7">
    <location>
        <begin position="137"/>
        <end position="167"/>
    </location>
</feature>
<dbReference type="GO" id="GO:0050839">
    <property type="term" value="F:cell adhesion molecule binding"/>
    <property type="evidence" value="ECO:0007669"/>
    <property type="project" value="TreeGrafter"/>
</dbReference>
<dbReference type="SUPFAM" id="SSF48726">
    <property type="entry name" value="Immunoglobulin"/>
    <property type="match status" value="2"/>
</dbReference>
<dbReference type="CDD" id="cd00096">
    <property type="entry name" value="Ig"/>
    <property type="match status" value="1"/>
</dbReference>
<dbReference type="GO" id="GO:0005911">
    <property type="term" value="C:cell-cell junction"/>
    <property type="evidence" value="ECO:0007669"/>
    <property type="project" value="TreeGrafter"/>
</dbReference>
<accession>A0A1I7YIY9</accession>
<feature type="domain" description="Ig-like" evidence="8">
    <location>
        <begin position="412"/>
        <end position="506"/>
    </location>
</feature>
<evidence type="ECO:0000256" key="2">
    <source>
        <dbReference type="ARBA" id="ARBA00022737"/>
    </source>
</evidence>
<feature type="compositionally biased region" description="Basic and acidic residues" evidence="7">
    <location>
        <begin position="707"/>
        <end position="717"/>
    </location>
</feature>
<dbReference type="InterPro" id="IPR003598">
    <property type="entry name" value="Ig_sub2"/>
</dbReference>
<keyword evidence="5" id="KW-0325">Glycoprotein</keyword>
<dbReference type="GO" id="GO:0005886">
    <property type="term" value="C:plasma membrane"/>
    <property type="evidence" value="ECO:0007669"/>
    <property type="project" value="TreeGrafter"/>
</dbReference>
<dbReference type="Gene3D" id="2.60.40.10">
    <property type="entry name" value="Immunoglobulins"/>
    <property type="match status" value="2"/>
</dbReference>
<feature type="domain" description="Ig-like" evidence="8">
    <location>
        <begin position="524"/>
        <end position="593"/>
    </location>
</feature>
<dbReference type="InterPro" id="IPR013098">
    <property type="entry name" value="Ig_I-set"/>
</dbReference>
<dbReference type="PANTHER" id="PTHR11640:SF164">
    <property type="entry name" value="MAM DOMAIN-CONTAINING GLYCOSYLPHOSPHATIDYLINOSITOL ANCHOR PROTEIN 1"/>
    <property type="match status" value="1"/>
</dbReference>
<evidence type="ECO:0000256" key="4">
    <source>
        <dbReference type="ARBA" id="ARBA00023157"/>
    </source>
</evidence>
<feature type="region of interest" description="Disordered" evidence="7">
    <location>
        <begin position="796"/>
        <end position="908"/>
    </location>
</feature>
<dbReference type="GO" id="GO:0098609">
    <property type="term" value="P:cell-cell adhesion"/>
    <property type="evidence" value="ECO:0007669"/>
    <property type="project" value="TreeGrafter"/>
</dbReference>
<feature type="region of interest" description="Disordered" evidence="7">
    <location>
        <begin position="205"/>
        <end position="265"/>
    </location>
</feature>
<organism evidence="9 10">
    <name type="scientific">Steinernema glaseri</name>
    <dbReference type="NCBI Taxonomy" id="37863"/>
    <lineage>
        <taxon>Eukaryota</taxon>
        <taxon>Metazoa</taxon>
        <taxon>Ecdysozoa</taxon>
        <taxon>Nematoda</taxon>
        <taxon>Chromadorea</taxon>
        <taxon>Rhabditida</taxon>
        <taxon>Tylenchina</taxon>
        <taxon>Panagrolaimomorpha</taxon>
        <taxon>Strongyloidoidea</taxon>
        <taxon>Steinernematidae</taxon>
        <taxon>Steinernema</taxon>
    </lineage>
</organism>
<dbReference type="Proteomes" id="UP000095287">
    <property type="component" value="Unplaced"/>
</dbReference>
<dbReference type="AlphaFoldDB" id="A0A1I7YIY9"/>
<dbReference type="WBParaSite" id="L893_g16590.t1">
    <property type="protein sequence ID" value="L893_g16590.t1"/>
    <property type="gene ID" value="L893_g16590"/>
</dbReference>
<keyword evidence="4" id="KW-1015">Disulfide bond</keyword>
<evidence type="ECO:0000256" key="7">
    <source>
        <dbReference type="SAM" id="MobiDB-lite"/>
    </source>
</evidence>
<keyword evidence="9" id="KW-1185">Reference proteome</keyword>
<dbReference type="InterPro" id="IPR036179">
    <property type="entry name" value="Ig-like_dom_sf"/>
</dbReference>
<name>A0A1I7YIY9_9BILA</name>
<dbReference type="SMART" id="SM00409">
    <property type="entry name" value="IG"/>
    <property type="match status" value="3"/>
</dbReference>
<dbReference type="SMART" id="SM00408">
    <property type="entry name" value="IGc2"/>
    <property type="match status" value="3"/>
</dbReference>
<dbReference type="Pfam" id="PF07679">
    <property type="entry name" value="I-set"/>
    <property type="match status" value="1"/>
</dbReference>
<evidence type="ECO:0000313" key="10">
    <source>
        <dbReference type="WBParaSite" id="L893_g16590.t1"/>
    </source>
</evidence>
<sequence length="908" mass="98694">MKQPKLFRSVVLKERDGIIAGGPLFPRLHEKPALHTLCPRRRHVELAAILSPPKLSFQILQIPLGRRLACSHASSVSPPPPSIIRFLSPVRPRSSEPRTRSLARSPLDAIPPSRRSRREDVDAGPAARCAAPLFADTCPRRSASSPDSGGVPERRRSRDTNIRSPTRRGTASTFLRVCLALALLDGLLAAAAPAQSPWNQQEGVELHGFEPPSESTRPRPPPHSEQPVARPKTTVTRKPPPKPDPPNLDLPEPFHALGSVAKPRPQEKNAVITLSTDALRPFLHFTRGVRVERGETSRDEIFHEDGSFDYVLVDAAGSTSVTLRCSAGPYPSREADRDALHKEAMAPTVHWIKDGVPLEDTSAELLLRNASTAEVGEYRCAATAPQVDSAGDVVPGGVLVSDALFLRLEEPPSFSEEPRSQAVAEGRSVRLECRAEGAPLPKLRWLRDDQPLDEKLFDGRLQIASISGESVLHLRNASREDEGRFSCVAESKEFSRQATSSPAVLQVLESPSDSSLDRLSLISPDSATVEVRRGRSAILECLTPDSTVSVFWRRVGQKTVLSKTSMLLVKGQQMDGAYECVAMPGSHILRSVTVHAIERPLILSNKASPEMKVASQGSVERFECSGFSEGPLDEQQGESGDEGRQPGLRRSPLVPPGTPRGAGPALLHPAADGRVREEPLRRGAHLHEPAGGDGPATQQRGPLPVRDAGRRRPEHLCFRAGSPLGGEREDREPDCGGGPPPDEAPAPLEAAAVAGPRPGAVHDVPLLVLLDGRRQGQQDPAGRGHHLHRRGLLRGRVLSPGVPSPAAPELHHPDVHDGGQPPQPPLRRDLHRLLRRPRPLRPEAPHSRLWRRDDDHLDTTVGREPQRHPPGVQRGVHGALRERASLAEADADDGPRQLDELRAKRPPS</sequence>
<keyword evidence="6" id="KW-0393">Immunoglobulin domain</keyword>
<feature type="compositionally biased region" description="Basic and acidic residues" evidence="7">
    <location>
        <begin position="152"/>
        <end position="161"/>
    </location>
</feature>
<evidence type="ECO:0000256" key="5">
    <source>
        <dbReference type="ARBA" id="ARBA00023180"/>
    </source>
</evidence>
<dbReference type="FunFam" id="2.60.40.10:FF:000032">
    <property type="entry name" value="palladin isoform X1"/>
    <property type="match status" value="1"/>
</dbReference>
<keyword evidence="3" id="KW-0472">Membrane</keyword>
<dbReference type="InterPro" id="IPR051275">
    <property type="entry name" value="Cell_adhesion_signaling"/>
</dbReference>
<dbReference type="InterPro" id="IPR013783">
    <property type="entry name" value="Ig-like_fold"/>
</dbReference>
<feature type="domain" description="Ig-like" evidence="8">
    <location>
        <begin position="317"/>
        <end position="383"/>
    </location>
</feature>
<evidence type="ECO:0000313" key="9">
    <source>
        <dbReference type="Proteomes" id="UP000095287"/>
    </source>
</evidence>
<feature type="region of interest" description="Disordered" evidence="7">
    <location>
        <begin position="624"/>
        <end position="668"/>
    </location>
</feature>
<evidence type="ECO:0000256" key="3">
    <source>
        <dbReference type="ARBA" id="ARBA00023136"/>
    </source>
</evidence>
<feature type="region of interest" description="Disordered" evidence="7">
    <location>
        <begin position="71"/>
        <end position="125"/>
    </location>
</feature>
<protein>
    <submittedName>
        <fullName evidence="10">Neogenin</fullName>
    </submittedName>
</protein>
<keyword evidence="2" id="KW-0677">Repeat</keyword>
<dbReference type="InterPro" id="IPR007110">
    <property type="entry name" value="Ig-like_dom"/>
</dbReference>
<evidence type="ECO:0000256" key="6">
    <source>
        <dbReference type="ARBA" id="ARBA00023319"/>
    </source>
</evidence>
<evidence type="ECO:0000259" key="8">
    <source>
        <dbReference type="PROSITE" id="PS50835"/>
    </source>
</evidence>
<dbReference type="PANTHER" id="PTHR11640">
    <property type="entry name" value="NEPHRIN"/>
    <property type="match status" value="1"/>
</dbReference>
<proteinExistence type="predicted"/>